<comment type="caution">
    <text evidence="2">The sequence shown here is derived from an EMBL/GenBank/DDBJ whole genome shotgun (WGS) entry which is preliminary data.</text>
</comment>
<keyword evidence="3" id="KW-1185">Reference proteome</keyword>
<dbReference type="GO" id="GO:0016301">
    <property type="term" value="F:kinase activity"/>
    <property type="evidence" value="ECO:0007669"/>
    <property type="project" value="UniProtKB-KW"/>
</dbReference>
<evidence type="ECO:0000259" key="1">
    <source>
        <dbReference type="Pfam" id="PF01636"/>
    </source>
</evidence>
<dbReference type="GeneID" id="97343921"/>
<dbReference type="PANTHER" id="PTHR21310">
    <property type="entry name" value="AMINOGLYCOSIDE PHOSPHOTRANSFERASE-RELATED-RELATED"/>
    <property type="match status" value="1"/>
</dbReference>
<dbReference type="Pfam" id="PF01636">
    <property type="entry name" value="APH"/>
    <property type="match status" value="1"/>
</dbReference>
<accession>A0ABS4V7U2</accession>
<sequence>MPVDATAAVRRAVEAAAGPGSAVASYEPLTGGTYNVVTRVTFEDGRDWVVKIPPLHGAGMSYEQRLLVNEVTFYEEAAPVGRGTIPQVVHSRTDATEPAGAYVVMTACPGRPWHDLDAELTDSERRGLRTELGQLVGRLHTVTGPGGFGYPAEPFGPPSPTWREAFTAMTGAVLDDAEAYGAQLPWPTGKIRALLGSADYVLDDVTRPALVHFDLWQGNLLVTGEPGTRSIGGIIDGERMFWGDPVADFVSAALFGDVEADRDFLSGYASTAGGPVEFTPSVRLRLALYRSYLYLIMLTETVPRGVPADALEWTRTEVAPRLVAALGEVAAINEVAALGEVAAPNGVAAPDRPAPGHVVGISRRSAGSGG</sequence>
<dbReference type="Gene3D" id="3.90.1200.10">
    <property type="match status" value="1"/>
</dbReference>
<dbReference type="InterPro" id="IPR051678">
    <property type="entry name" value="AGP_Transferase"/>
</dbReference>
<dbReference type="PANTHER" id="PTHR21310:SF15">
    <property type="entry name" value="AMINOGLYCOSIDE PHOSPHOTRANSFERASE DOMAIN-CONTAINING PROTEIN"/>
    <property type="match status" value="1"/>
</dbReference>
<dbReference type="InterPro" id="IPR002575">
    <property type="entry name" value="Aminoglycoside_PTrfase"/>
</dbReference>
<keyword evidence="2" id="KW-0418">Kinase</keyword>
<gene>
    <name evidence="2" type="ORF">JOF59_002380</name>
</gene>
<keyword evidence="2" id="KW-0808">Transferase</keyword>
<dbReference type="InterPro" id="IPR011009">
    <property type="entry name" value="Kinase-like_dom_sf"/>
</dbReference>
<proteinExistence type="predicted"/>
<name>A0ABS4V7U2_9ACTN</name>
<reference evidence="2 3" key="1">
    <citation type="submission" date="2021-03" db="EMBL/GenBank/DDBJ databases">
        <title>Sequencing the genomes of 1000 actinobacteria strains.</title>
        <authorList>
            <person name="Klenk H.-P."/>
        </authorList>
    </citation>
    <scope>NUCLEOTIDE SEQUENCE [LARGE SCALE GENOMIC DNA]</scope>
    <source>
        <strain evidence="2 3">DSM 40843</strain>
    </source>
</reference>
<protein>
    <submittedName>
        <fullName evidence="2">Aminoglycoside phosphotransferase (APT) family kinase protein</fullName>
    </submittedName>
</protein>
<evidence type="ECO:0000313" key="3">
    <source>
        <dbReference type="Proteomes" id="UP001519311"/>
    </source>
</evidence>
<dbReference type="RefSeq" id="WP_209470027.1">
    <property type="nucleotide sequence ID" value="NZ_BMWJ01000019.1"/>
</dbReference>
<dbReference type="SUPFAM" id="SSF56112">
    <property type="entry name" value="Protein kinase-like (PK-like)"/>
    <property type="match status" value="1"/>
</dbReference>
<dbReference type="EMBL" id="JAGINS010000001">
    <property type="protein sequence ID" value="MBP2359980.1"/>
    <property type="molecule type" value="Genomic_DNA"/>
</dbReference>
<evidence type="ECO:0000313" key="2">
    <source>
        <dbReference type="EMBL" id="MBP2359980.1"/>
    </source>
</evidence>
<dbReference type="Proteomes" id="UP001519311">
    <property type="component" value="Unassembled WGS sequence"/>
</dbReference>
<organism evidence="2 3">
    <name type="scientific">Streptomyces clavifer</name>
    <dbReference type="NCBI Taxonomy" id="68188"/>
    <lineage>
        <taxon>Bacteria</taxon>
        <taxon>Bacillati</taxon>
        <taxon>Actinomycetota</taxon>
        <taxon>Actinomycetes</taxon>
        <taxon>Kitasatosporales</taxon>
        <taxon>Streptomycetaceae</taxon>
        <taxon>Streptomyces</taxon>
    </lineage>
</organism>
<feature type="domain" description="Aminoglycoside phosphotransferase" evidence="1">
    <location>
        <begin position="26"/>
        <end position="273"/>
    </location>
</feature>